<evidence type="ECO:0000313" key="2">
    <source>
        <dbReference type="EMBL" id="QHT30694.1"/>
    </source>
</evidence>
<feature type="transmembrane region" description="Helical" evidence="1">
    <location>
        <begin position="6"/>
        <end position="23"/>
    </location>
</feature>
<name>A0A6C0END2_9ZZZZ</name>
<protein>
    <submittedName>
        <fullName evidence="2">Uncharacterized protein</fullName>
    </submittedName>
</protein>
<keyword evidence="1" id="KW-1133">Transmembrane helix</keyword>
<dbReference type="InterPro" id="IPR045364">
    <property type="entry name" value="DUF5883"/>
</dbReference>
<feature type="transmembrane region" description="Helical" evidence="1">
    <location>
        <begin position="106"/>
        <end position="127"/>
    </location>
</feature>
<dbReference type="EMBL" id="MN738907">
    <property type="protein sequence ID" value="QHT30694.1"/>
    <property type="molecule type" value="Genomic_DNA"/>
</dbReference>
<keyword evidence="1" id="KW-0472">Membrane</keyword>
<keyword evidence="1" id="KW-0812">Transmembrane</keyword>
<dbReference type="AlphaFoldDB" id="A0A6C0END2"/>
<reference evidence="2" key="1">
    <citation type="journal article" date="2020" name="Nature">
        <title>Giant virus diversity and host interactions through global metagenomics.</title>
        <authorList>
            <person name="Schulz F."/>
            <person name="Roux S."/>
            <person name="Paez-Espino D."/>
            <person name="Jungbluth S."/>
            <person name="Walsh D.A."/>
            <person name="Denef V.J."/>
            <person name="McMahon K.D."/>
            <person name="Konstantinidis K.T."/>
            <person name="Eloe-Fadrosh E.A."/>
            <person name="Kyrpides N.C."/>
            <person name="Woyke T."/>
        </authorList>
    </citation>
    <scope>NUCLEOTIDE SEQUENCE</scope>
    <source>
        <strain evidence="2">GVMAG-M-3300009151-35</strain>
    </source>
</reference>
<sequence length="149" mass="18000">MISIILMIIIIIIFISIFIYAILKEREELGCYRFSIARQCNDNNSVYVMNTKMEHGDTKEILIKRLISIVSYHEKAGVWRRCYILSLSLLFIIFIVDKICCKRDDIYYWVVLLLLFFAIHYFFFNYINYHHFRNLKENGIEIINKLMSY</sequence>
<accession>A0A6C0END2</accession>
<feature type="transmembrane region" description="Helical" evidence="1">
    <location>
        <begin position="82"/>
        <end position="100"/>
    </location>
</feature>
<organism evidence="2">
    <name type="scientific">viral metagenome</name>
    <dbReference type="NCBI Taxonomy" id="1070528"/>
    <lineage>
        <taxon>unclassified sequences</taxon>
        <taxon>metagenomes</taxon>
        <taxon>organismal metagenomes</taxon>
    </lineage>
</organism>
<dbReference type="Pfam" id="PF19230">
    <property type="entry name" value="DUF5883"/>
    <property type="match status" value="1"/>
</dbReference>
<proteinExistence type="predicted"/>
<evidence type="ECO:0000256" key="1">
    <source>
        <dbReference type="SAM" id="Phobius"/>
    </source>
</evidence>